<evidence type="ECO:0000256" key="1">
    <source>
        <dbReference type="SAM" id="Coils"/>
    </source>
</evidence>
<reference evidence="2 3" key="3">
    <citation type="journal article" date="2016" name="Sci. Rep.">
        <title>Genome-wide diversity and gene expression profiling of Babesia microti isolates identify polymorphic genes that mediate host-pathogen interactions.</title>
        <authorList>
            <person name="Silva J.C."/>
            <person name="Cornillot E."/>
            <person name="McCracken C."/>
            <person name="Usmani-Brown S."/>
            <person name="Dwivedi A."/>
            <person name="Ifeonu O.O."/>
            <person name="Crabtree J."/>
            <person name="Gotia H.T."/>
            <person name="Virji A.Z."/>
            <person name="Reynes C."/>
            <person name="Colinge J."/>
            <person name="Kumar V."/>
            <person name="Lawres L."/>
            <person name="Pazzi J.E."/>
            <person name="Pablo J.V."/>
            <person name="Hung C."/>
            <person name="Brancato J."/>
            <person name="Kumari P."/>
            <person name="Orvis J."/>
            <person name="Tretina K."/>
            <person name="Chibucos M."/>
            <person name="Ott S."/>
            <person name="Sadzewicz L."/>
            <person name="Sengamalay N."/>
            <person name="Shetty A.C."/>
            <person name="Su Q."/>
            <person name="Tallon L."/>
            <person name="Fraser C.M."/>
            <person name="Frutos R."/>
            <person name="Molina D.M."/>
            <person name="Krause P.J."/>
            <person name="Ben Mamoun C."/>
        </authorList>
    </citation>
    <scope>NUCLEOTIDE SEQUENCE [LARGE SCALE GENOMIC DNA]</scope>
    <source>
        <strain evidence="2 3">RI</strain>
    </source>
</reference>
<dbReference type="VEuPathDB" id="PiroplasmaDB:BmR1_04g08800"/>
<reference evidence="2 3" key="2">
    <citation type="journal article" date="2013" name="PLoS ONE">
        <title>Whole genome mapping and re-organization of the nuclear and mitochondrial genomes of Babesia microti isolates.</title>
        <authorList>
            <person name="Cornillot E."/>
            <person name="Dassouli A."/>
            <person name="Garg A."/>
            <person name="Pachikara N."/>
            <person name="Randazzo S."/>
            <person name="Depoix D."/>
            <person name="Carcy B."/>
            <person name="Delbecq S."/>
            <person name="Frutos R."/>
            <person name="Silva J.C."/>
            <person name="Sutton R."/>
            <person name="Krause P.J."/>
            <person name="Mamoun C.B."/>
        </authorList>
    </citation>
    <scope>NUCLEOTIDE SEQUENCE [LARGE SCALE GENOMIC DNA]</scope>
    <source>
        <strain evidence="2 3">RI</strain>
    </source>
</reference>
<name>I7IHJ8_BABMR</name>
<reference evidence="2 3" key="1">
    <citation type="journal article" date="2012" name="Nucleic Acids Res.">
        <title>Sequencing of the smallest Apicomplexan genome from the human pathogen Babesia microti.</title>
        <authorList>
            <person name="Cornillot E."/>
            <person name="Hadj-Kaddour K."/>
            <person name="Dassouli A."/>
            <person name="Noel B."/>
            <person name="Ranwez V."/>
            <person name="Vacherie B."/>
            <person name="Augagneur Y."/>
            <person name="Bres V."/>
            <person name="Duclos A."/>
            <person name="Randazzo S."/>
            <person name="Carcy B."/>
            <person name="Debierre-Grockiego F."/>
            <person name="Delbecq S."/>
            <person name="Moubri-Menage K."/>
            <person name="Shams-Eldin H."/>
            <person name="Usmani-Brown S."/>
            <person name="Bringaud F."/>
            <person name="Wincker P."/>
            <person name="Vivares C.P."/>
            <person name="Schwarz R.T."/>
            <person name="Schetters T.P."/>
            <person name="Krause P.J."/>
            <person name="Gorenflot A."/>
            <person name="Berry V."/>
            <person name="Barbe V."/>
            <person name="Ben Mamoun C."/>
        </authorList>
    </citation>
    <scope>NUCLEOTIDE SEQUENCE [LARGE SCALE GENOMIC DNA]</scope>
    <source>
        <strain evidence="2 3">RI</strain>
    </source>
</reference>
<proteinExistence type="predicted"/>
<dbReference type="Proteomes" id="UP000002899">
    <property type="component" value="Chromosome IV"/>
</dbReference>
<protein>
    <submittedName>
        <fullName evidence="2">Uncharacterized protein</fullName>
    </submittedName>
</protein>
<keyword evidence="1" id="KW-0175">Coiled coil</keyword>
<evidence type="ECO:0000313" key="3">
    <source>
        <dbReference type="Proteomes" id="UP000002899"/>
    </source>
</evidence>
<keyword evidence="3" id="KW-1185">Reference proteome</keyword>
<sequence>MNTHCSNCNKFHEFIRGFDLIYGKHIKDLEDSLSLNEIFKRVLDNILMISGDNFGANHPITELFKFLVLLRTHSYNDYHEREPIQKSNNNDELIKNLEKDLKFYKDKYEVIKNQLWEFEKQIELIGKLDRVIYGRIGKKLNTGSLRN</sequence>
<evidence type="ECO:0000313" key="2">
    <source>
        <dbReference type="EMBL" id="CCF75937.1"/>
    </source>
</evidence>
<gene>
    <name evidence="2" type="ORF">BmR1_04g08800</name>
</gene>
<dbReference type="KEGG" id="bmic:BmR1_04g08800"/>
<dbReference type="RefSeq" id="XP_012650345.1">
    <property type="nucleotide sequence ID" value="XM_012794891.1"/>
</dbReference>
<dbReference type="AlphaFoldDB" id="I7IHJ8"/>
<feature type="coiled-coil region" evidence="1">
    <location>
        <begin position="87"/>
        <end position="121"/>
    </location>
</feature>
<dbReference type="EMBL" id="LN871599">
    <property type="protein sequence ID" value="CCF75937.1"/>
    <property type="molecule type" value="Genomic_DNA"/>
</dbReference>
<dbReference type="GeneID" id="24426390"/>
<accession>I7IHJ8</accession>
<organism evidence="2 3">
    <name type="scientific">Babesia microti (strain RI)</name>
    <dbReference type="NCBI Taxonomy" id="1133968"/>
    <lineage>
        <taxon>Eukaryota</taxon>
        <taxon>Sar</taxon>
        <taxon>Alveolata</taxon>
        <taxon>Apicomplexa</taxon>
        <taxon>Aconoidasida</taxon>
        <taxon>Piroplasmida</taxon>
        <taxon>Babesiidae</taxon>
        <taxon>Babesia</taxon>
    </lineage>
</organism>